<dbReference type="RefSeq" id="WP_133119135.1">
    <property type="nucleotide sequence ID" value="NZ_BLKS01000001.1"/>
</dbReference>
<proteinExistence type="predicted"/>
<gene>
    <name evidence="1" type="ORF">MAGR_08830</name>
</gene>
<name>A0A7I9VVH9_MYCAG</name>
<organism evidence="1 2">
    <name type="scientific">Mycolicibacterium agri</name>
    <name type="common">Mycobacterium agri</name>
    <dbReference type="NCBI Taxonomy" id="36811"/>
    <lineage>
        <taxon>Bacteria</taxon>
        <taxon>Bacillati</taxon>
        <taxon>Actinomycetota</taxon>
        <taxon>Actinomycetes</taxon>
        <taxon>Mycobacteriales</taxon>
        <taxon>Mycobacteriaceae</taxon>
        <taxon>Mycolicibacterium</taxon>
    </lineage>
</organism>
<reference evidence="1 2" key="1">
    <citation type="journal article" date="2019" name="Emerg. Microbes Infect.">
        <title>Comprehensive subspecies identification of 175 nontuberculous mycobacteria species based on 7547 genomic profiles.</title>
        <authorList>
            <person name="Matsumoto Y."/>
            <person name="Kinjo T."/>
            <person name="Motooka D."/>
            <person name="Nabeya D."/>
            <person name="Jung N."/>
            <person name="Uechi K."/>
            <person name="Horii T."/>
            <person name="Iida T."/>
            <person name="Fujita J."/>
            <person name="Nakamura S."/>
        </authorList>
    </citation>
    <scope>NUCLEOTIDE SEQUENCE [LARGE SCALE GENOMIC DNA]</scope>
    <source>
        <strain evidence="1 2">JCM 6377</strain>
    </source>
</reference>
<comment type="caution">
    <text evidence="1">The sequence shown here is derived from an EMBL/GenBank/DDBJ whole genome shotgun (WGS) entry which is preliminary data.</text>
</comment>
<protein>
    <recommendedName>
        <fullName evidence="3">Minor tail protein</fullName>
    </recommendedName>
</protein>
<dbReference type="Proteomes" id="UP000465302">
    <property type="component" value="Unassembled WGS sequence"/>
</dbReference>
<sequence>MTAPNTPQQAGGIYWWAASFVSELTGIPSEEAVGTPTLAKRAVVEGIPSEEAFGDVSVVYPQVISPLGIGPGEMGEPIVAYAAEKVMRADSIESGEAFGTTELIRGWLLEMQGIPSAEAFGNTRIPSPPQFDAVGAGRSQNTFFETSISYSHNGTQSAYLIVDVCVGSPCPGLSVTYAGTAMTQLAVVEEIGAFTLPGQFYRFGLANIPGGTHTVFVELNRSSVYVASNSVSYLNVSSISAVEKTDVTIASTSQPTHEIDVAAAEMAVQAFAGRIDSSGGFRNHDGGNLRYNALNSVSPLSIMDSEAPTTFEAEVFRTDQYWVSVVHKLIASILVVEPTGIASDEAFGTAKFVVATDEEIAPTGIASAQAFGTANVGIEQFVTANDIESAEAFGTAKTRMKVTPTGASSAEAFGSAEVAKADVLAIDALGEGSVNNTATPSWSHTATEGADVFVAISVNGNTSVFAISSVTYGGVAMTKIAQEEMNNLSTQGRVELWRLTGVAGGAATVSVTFNNAPSGSGATCQSISFVNVASVGSAQLDFGDGSFSHGPITVDPGQIALQVFGGNNVGADKFSGLSGGTNHYNNGFVLSGDYRSALAVNTADETTTFTTTDGGPWAGIAVVIS</sequence>
<evidence type="ECO:0000313" key="2">
    <source>
        <dbReference type="Proteomes" id="UP000465302"/>
    </source>
</evidence>
<dbReference type="EMBL" id="BLKS01000001">
    <property type="protein sequence ID" value="GFG49442.1"/>
    <property type="molecule type" value="Genomic_DNA"/>
</dbReference>
<dbReference type="AlphaFoldDB" id="A0A7I9VVH9"/>
<accession>A0A7I9VVH9</accession>
<evidence type="ECO:0000313" key="1">
    <source>
        <dbReference type="EMBL" id="GFG49442.1"/>
    </source>
</evidence>
<evidence type="ECO:0008006" key="3">
    <source>
        <dbReference type="Google" id="ProtNLM"/>
    </source>
</evidence>